<evidence type="ECO:0000313" key="8">
    <source>
        <dbReference type="EMBL" id="KAG7571498.1"/>
    </source>
</evidence>
<dbReference type="GO" id="GO:0005802">
    <property type="term" value="C:trans-Golgi network"/>
    <property type="evidence" value="ECO:0007669"/>
    <property type="project" value="TreeGrafter"/>
</dbReference>
<feature type="domain" description="Trs120/TRAPPC9 first Ig-like" evidence="6">
    <location>
        <begin position="886"/>
        <end position="1013"/>
    </location>
</feature>
<feature type="region of interest" description="Disordered" evidence="3">
    <location>
        <begin position="168"/>
        <end position="199"/>
    </location>
</feature>
<dbReference type="Proteomes" id="UP000812966">
    <property type="component" value="Unassembled WGS sequence"/>
</dbReference>
<dbReference type="InterPro" id="IPR058564">
    <property type="entry name" value="TPR_TRAPPC9_Trs120"/>
</dbReference>
<dbReference type="InterPro" id="IPR013935">
    <property type="entry name" value="Trs120_TRAPPC9"/>
</dbReference>
<dbReference type="PANTHER" id="PTHR21512:SF5">
    <property type="entry name" value="TRAFFICKING PROTEIN PARTICLE COMPLEX SUBUNIT 9"/>
    <property type="match status" value="1"/>
</dbReference>
<evidence type="ECO:0000259" key="6">
    <source>
        <dbReference type="Pfam" id="PF26254"/>
    </source>
</evidence>
<feature type="compositionally biased region" description="Low complexity" evidence="3">
    <location>
        <begin position="326"/>
        <end position="348"/>
    </location>
</feature>
<dbReference type="Pfam" id="PF26251">
    <property type="entry name" value="TPR_TRAPPC9-Trs120"/>
    <property type="match status" value="1"/>
</dbReference>
<keyword evidence="2" id="KW-0333">Golgi apparatus</keyword>
<dbReference type="InterPro" id="IPR058567">
    <property type="entry name" value="Ig_TRAPPC9_Trs120_3rd"/>
</dbReference>
<dbReference type="InterPro" id="IPR058565">
    <property type="entry name" value="Ig_TRAPPC9_Trs120_1st"/>
</dbReference>
<feature type="compositionally biased region" description="Polar residues" evidence="3">
    <location>
        <begin position="407"/>
        <end position="426"/>
    </location>
</feature>
<gene>
    <name evidence="8" type="ORF">FFLO_00514</name>
</gene>
<accession>A0A8K0JRR0</accession>
<feature type="region of interest" description="Disordered" evidence="3">
    <location>
        <begin position="1235"/>
        <end position="1266"/>
    </location>
</feature>
<dbReference type="Pfam" id="PF26280">
    <property type="entry name" value="Ig_TRAPPC9-Trs120_2nd"/>
    <property type="match status" value="1"/>
</dbReference>
<dbReference type="Pfam" id="PF08626">
    <property type="entry name" value="TRAPPC9-Trs120"/>
    <property type="match status" value="1"/>
</dbReference>
<feature type="region of interest" description="Disordered" evidence="3">
    <location>
        <begin position="303"/>
        <end position="461"/>
    </location>
</feature>
<feature type="compositionally biased region" description="Polar residues" evidence="3">
    <location>
        <begin position="374"/>
        <end position="384"/>
    </location>
</feature>
<feature type="region of interest" description="Disordered" evidence="3">
    <location>
        <begin position="702"/>
        <end position="759"/>
    </location>
</feature>
<dbReference type="InterPro" id="IPR058563">
    <property type="entry name" value="Trs120_TRAPPC9_N"/>
</dbReference>
<proteinExistence type="predicted"/>
<dbReference type="Pfam" id="PF26282">
    <property type="entry name" value="Ig_TRAPPC9-Trs120_3rd"/>
    <property type="match status" value="1"/>
</dbReference>
<feature type="domain" description="Trs120/TRAPPC9 TPR region" evidence="5">
    <location>
        <begin position="543"/>
        <end position="862"/>
    </location>
</feature>
<dbReference type="EMBL" id="JABELV010000006">
    <property type="protein sequence ID" value="KAG7571498.1"/>
    <property type="molecule type" value="Genomic_DNA"/>
</dbReference>
<evidence type="ECO:0000256" key="2">
    <source>
        <dbReference type="ARBA" id="ARBA00023034"/>
    </source>
</evidence>
<dbReference type="PANTHER" id="PTHR21512">
    <property type="entry name" value="TRAFFICKING PROTEIN PARTICLE COMPLEX SUBUNIT 9"/>
    <property type="match status" value="1"/>
</dbReference>
<evidence type="ECO:0000256" key="3">
    <source>
        <dbReference type="SAM" id="MobiDB-lite"/>
    </source>
</evidence>
<evidence type="ECO:0000313" key="9">
    <source>
        <dbReference type="Proteomes" id="UP000812966"/>
    </source>
</evidence>
<feature type="compositionally biased region" description="Polar residues" evidence="3">
    <location>
        <begin position="176"/>
        <end position="199"/>
    </location>
</feature>
<feature type="domain" description="Trs120/TRAPPC9 N-terminal" evidence="4">
    <location>
        <begin position="15"/>
        <end position="519"/>
    </location>
</feature>
<reference evidence="8" key="1">
    <citation type="submission" date="2020-04" db="EMBL/GenBank/DDBJ databases">
        <title>Analysis of mating type loci in Filobasidium floriforme.</title>
        <authorList>
            <person name="Nowrousian M."/>
        </authorList>
    </citation>
    <scope>NUCLEOTIDE SEQUENCE</scope>
    <source>
        <strain evidence="8">CBS 6242</strain>
    </source>
</reference>
<sequence length="1453" mass="158189">MSSVTQIPELAPLSDPLALARISVLLVPVGDISRATWDKWTFQIRRFTELRLNDVPGTSGGPASKGDKARFLPPSSPPPSTHVHLSFTTVPPTNDLSPLSLLQISAFPLAVIGVSDLSDTRTNHNQKIGQFQKVLNDLHVNHANGMIYPLARRCFGVEEDVSAFPLGSTPKAGNFPKQNKSTPNLPDSSSSTPRRVEQSATFEGMVEIDASDGSNVQRPKSQMADHDAKMYDRKGHEEKMVVIPKDGNVEIVLGMLMADLIASVLTEFGDMISTLEKPTGTQTLQASMLPILTVKGISRPTFTTPSNASAGESIPRPRSSNYSLISVSNTANPTTPTSSFPSRPSSATGYTIPGISGSNSMPTLPEHSDRLSARPQSVIGTTTFGGDAALRGFGNVPGPTPARPDSKNSGNATKRASTGFSLSTSMGRVMSGSKHSSSPTEVSSSTSPIAGASSNTSASSGVGRLRKVTADLWLLSGRLQEAITSYHECISTFKSHNDSIWHASACEGLATATLLEAWETRDPEQGNVPLLTSPVLSGAHDYVTQALGLYGRSSCPPESLFPHGAESGEGVMARLYTLCALRTARLLLHAWAAGGFGAASLQSLVSGRLPRSYPPMDYAHRRRVFLKLTTMSKISRSLVTRTAIAAHGPWIRCLPEDVQLDILVELANLQRILGLDRREMIFDRELSGSGVTAIMKARTGQAQTEAVTKRRRNSDASILSQESTASTELDDRSMLSARNTGVPPLTSSSSGGFIASKRPDSEEGTDAIIYLLHRTLDILGLDLDLLYDTPGTITPPNSSYGWPELQVEVVRDAVTAVEALPDHLSIMRFAAVALRTMSMHLAPHSQLYLYQAYARAWSTAQRRAITLPSRQWWIPDGLVVSLDMTPIPLNKIPYEQTLATATAKDQRLDPFLYNPRAKTSAGGKLIFVQNEAIECIVTLANPFSFDIELQDVALATTGVPTNCPALPLVLMADNVVRVPLLAVATEAGELALQGIRIRLPDGQEEILTLPHASIPGLAPAPAKPRLAYKSIAAANLRPSLRRMDNAGHSQANRTSGPILCQVIPAQPLMWIRGTNLNHGSLITLDGEMFTIRLVIENASSQTIDFLKLTFTDTLAEESERLLNEAGLDLVQTHAIETELQQRPVLLWEQADQPVHIPPGAQQTVAIRYLGKFGCEHAIIRMDYGNIAIAQRNENASFYSRRITLPIITTVQQTLRCRSLDIQHVDQFDISLSATPSLTPGQSQRSRVASARMTPRHQSSFRNDRASQDHLQNALSSACNQPDFCIASALFTNPSDQALEVCLERRREGDETLNIEPLLVRRLLAAGASARVFFPVRRCAMSREEASRPIPQSNARQFVVNKKVVTETENMRFWLKEDLLKSFRAWWTLPGSNRSGELGFRHLEIDSRATEAYRQESLSIEIDVDSNDDVRKGVSANEPTKLRLSVKMHSPEGR</sequence>
<dbReference type="Pfam" id="PF26254">
    <property type="entry name" value="Ig_TRAPPC9-Trs120_1st"/>
    <property type="match status" value="1"/>
</dbReference>
<comment type="caution">
    <text evidence="8">The sequence shown here is derived from an EMBL/GenBank/DDBJ whole genome shotgun (WGS) entry which is preliminary data.</text>
</comment>
<evidence type="ECO:0000259" key="5">
    <source>
        <dbReference type="Pfam" id="PF26251"/>
    </source>
</evidence>
<evidence type="ECO:0000259" key="4">
    <source>
        <dbReference type="Pfam" id="PF08626"/>
    </source>
</evidence>
<keyword evidence="9" id="KW-1185">Reference proteome</keyword>
<organism evidence="8 9">
    <name type="scientific">Filobasidium floriforme</name>
    <dbReference type="NCBI Taxonomy" id="5210"/>
    <lineage>
        <taxon>Eukaryota</taxon>
        <taxon>Fungi</taxon>
        <taxon>Dikarya</taxon>
        <taxon>Basidiomycota</taxon>
        <taxon>Agaricomycotina</taxon>
        <taxon>Tremellomycetes</taxon>
        <taxon>Filobasidiales</taxon>
        <taxon>Filobasidiaceae</taxon>
        <taxon>Filobasidium</taxon>
    </lineage>
</organism>
<feature type="domain" description="Trs120/TRAPPC9 third Ig-like" evidence="7">
    <location>
        <begin position="1251"/>
        <end position="1411"/>
    </location>
</feature>
<feature type="compositionally biased region" description="Polar residues" evidence="3">
    <location>
        <begin position="715"/>
        <end position="727"/>
    </location>
</feature>
<feature type="compositionally biased region" description="Low complexity" evidence="3">
    <location>
        <begin position="433"/>
        <end position="461"/>
    </location>
</feature>
<evidence type="ECO:0000259" key="7">
    <source>
        <dbReference type="Pfam" id="PF26282"/>
    </source>
</evidence>
<comment type="subcellular location">
    <subcellularLocation>
        <location evidence="1">Golgi apparatus</location>
    </subcellularLocation>
</comment>
<feature type="compositionally biased region" description="Polar residues" evidence="3">
    <location>
        <begin position="1235"/>
        <end position="1246"/>
    </location>
</feature>
<evidence type="ECO:0000256" key="1">
    <source>
        <dbReference type="ARBA" id="ARBA00004555"/>
    </source>
</evidence>
<protein>
    <submittedName>
        <fullName evidence="8">Uncharacterized protein</fullName>
    </submittedName>
</protein>
<name>A0A8K0JRR0_9TREE</name>